<dbReference type="GO" id="GO:0008124">
    <property type="term" value="F:4-alpha-hydroxytetrahydrobiopterin dehydratase activity"/>
    <property type="evidence" value="ECO:0007669"/>
    <property type="project" value="UniProtKB-UniRule"/>
</dbReference>
<accession>A0A0A5GMB6</accession>
<evidence type="ECO:0000256" key="4">
    <source>
        <dbReference type="HAMAP-Rule" id="MF_00434"/>
    </source>
</evidence>
<evidence type="ECO:0000256" key="1">
    <source>
        <dbReference type="ARBA" id="ARBA00001554"/>
    </source>
</evidence>
<sequence>MSAYSIEVVNQQLADFPMWESLEGVSIQRIYEFDSYMDGIHFVSKVGEEAEQMDHHPFIEIDYKKVTISLTTHDVGGLTDRDFRAARSFEQAYQSM</sequence>
<dbReference type="SUPFAM" id="SSF55248">
    <property type="entry name" value="PCD-like"/>
    <property type="match status" value="1"/>
</dbReference>
<dbReference type="Proteomes" id="UP000030528">
    <property type="component" value="Unassembled WGS sequence"/>
</dbReference>
<dbReference type="EMBL" id="AVPE01000006">
    <property type="protein sequence ID" value="KGX92368.1"/>
    <property type="molecule type" value="Genomic_DNA"/>
</dbReference>
<dbReference type="OrthoDB" id="9800108at2"/>
<evidence type="ECO:0000313" key="5">
    <source>
        <dbReference type="EMBL" id="KGX92368.1"/>
    </source>
</evidence>
<evidence type="ECO:0000313" key="6">
    <source>
        <dbReference type="Proteomes" id="UP000030528"/>
    </source>
</evidence>
<keyword evidence="3 4" id="KW-0456">Lyase</keyword>
<dbReference type="HAMAP" id="MF_00434">
    <property type="entry name" value="Pterin_4_alpha"/>
    <property type="match status" value="1"/>
</dbReference>
<dbReference type="eggNOG" id="COG2154">
    <property type="taxonomic scope" value="Bacteria"/>
</dbReference>
<dbReference type="EC" id="4.2.1.96" evidence="4"/>
<proteinExistence type="inferred from homology"/>
<reference evidence="5 6" key="1">
    <citation type="submission" date="2013-08" db="EMBL/GenBank/DDBJ databases">
        <authorList>
            <person name="Huang J."/>
            <person name="Wang G."/>
        </authorList>
    </citation>
    <scope>NUCLEOTIDE SEQUENCE [LARGE SCALE GENOMIC DNA]</scope>
    <source>
        <strain evidence="5 6">JSM 076056</strain>
    </source>
</reference>
<name>A0A0A5GMB6_9BACI</name>
<organism evidence="5 6">
    <name type="scientific">Pontibacillus halophilus JSM 076056 = DSM 19796</name>
    <dbReference type="NCBI Taxonomy" id="1385510"/>
    <lineage>
        <taxon>Bacteria</taxon>
        <taxon>Bacillati</taxon>
        <taxon>Bacillota</taxon>
        <taxon>Bacilli</taxon>
        <taxon>Bacillales</taxon>
        <taxon>Bacillaceae</taxon>
        <taxon>Pontibacillus</taxon>
    </lineage>
</organism>
<dbReference type="RefSeq" id="WP_026800490.1">
    <property type="nucleotide sequence ID" value="NZ_AULI01000008.1"/>
</dbReference>
<comment type="caution">
    <text evidence="5">The sequence shown here is derived from an EMBL/GenBank/DDBJ whole genome shotgun (WGS) entry which is preliminary data.</text>
</comment>
<dbReference type="STRING" id="1385510.GCA_000425205_02117"/>
<dbReference type="Gene3D" id="3.30.1360.20">
    <property type="entry name" value="Transcriptional coactivator/pterin dehydratase"/>
    <property type="match status" value="1"/>
</dbReference>
<evidence type="ECO:0000256" key="2">
    <source>
        <dbReference type="ARBA" id="ARBA00006472"/>
    </source>
</evidence>
<comment type="catalytic activity">
    <reaction evidence="1 4">
        <text>(4aS,6R)-4a-hydroxy-L-erythro-5,6,7,8-tetrahydrobiopterin = (6R)-L-erythro-6,7-dihydrobiopterin + H2O</text>
        <dbReference type="Rhea" id="RHEA:11920"/>
        <dbReference type="ChEBI" id="CHEBI:15377"/>
        <dbReference type="ChEBI" id="CHEBI:15642"/>
        <dbReference type="ChEBI" id="CHEBI:43120"/>
        <dbReference type="EC" id="4.2.1.96"/>
    </reaction>
</comment>
<dbReference type="PANTHER" id="PTHR12599:SF0">
    <property type="entry name" value="PTERIN-4-ALPHA-CARBINOLAMINE DEHYDRATASE"/>
    <property type="match status" value="1"/>
</dbReference>
<keyword evidence="6" id="KW-1185">Reference proteome</keyword>
<dbReference type="GO" id="GO:0006729">
    <property type="term" value="P:tetrahydrobiopterin biosynthetic process"/>
    <property type="evidence" value="ECO:0007669"/>
    <property type="project" value="InterPro"/>
</dbReference>
<dbReference type="InterPro" id="IPR036428">
    <property type="entry name" value="PCD_sf"/>
</dbReference>
<protein>
    <recommendedName>
        <fullName evidence="4">Putative pterin-4-alpha-carbinolamine dehydratase</fullName>
        <shortName evidence="4">PHS</shortName>
        <ecNumber evidence="4">4.2.1.96</ecNumber>
    </recommendedName>
    <alternativeName>
        <fullName evidence="4">4-alpha-hydroxy-tetrahydropterin dehydratase</fullName>
    </alternativeName>
    <alternativeName>
        <fullName evidence="4">Pterin carbinolamine dehydratase</fullName>
        <shortName evidence="4">PCD</shortName>
    </alternativeName>
</protein>
<dbReference type="AlphaFoldDB" id="A0A0A5GMB6"/>
<dbReference type="NCBIfam" id="NF002017">
    <property type="entry name" value="PRK00823.1-2"/>
    <property type="match status" value="1"/>
</dbReference>
<dbReference type="CDD" id="cd00488">
    <property type="entry name" value="PCD_DCoH"/>
    <property type="match status" value="1"/>
</dbReference>
<dbReference type="InterPro" id="IPR001533">
    <property type="entry name" value="Pterin_deHydtase"/>
</dbReference>
<evidence type="ECO:0000256" key="3">
    <source>
        <dbReference type="ARBA" id="ARBA00023239"/>
    </source>
</evidence>
<dbReference type="PANTHER" id="PTHR12599">
    <property type="entry name" value="PTERIN-4-ALPHA-CARBINOLAMINE DEHYDRATASE"/>
    <property type="match status" value="1"/>
</dbReference>
<dbReference type="Pfam" id="PF01329">
    <property type="entry name" value="Pterin_4a"/>
    <property type="match status" value="1"/>
</dbReference>
<comment type="similarity">
    <text evidence="2 4">Belongs to the pterin-4-alpha-carbinolamine dehydratase family.</text>
</comment>
<gene>
    <name evidence="5" type="ORF">N781_16585</name>
</gene>